<protein>
    <submittedName>
        <fullName evidence="2">25298_t:CDS:1</fullName>
    </submittedName>
</protein>
<dbReference type="EMBL" id="CAJVPY010000312">
    <property type="protein sequence ID" value="CAG8464967.1"/>
    <property type="molecule type" value="Genomic_DNA"/>
</dbReference>
<reference evidence="2" key="1">
    <citation type="submission" date="2021-06" db="EMBL/GenBank/DDBJ databases">
        <authorList>
            <person name="Kallberg Y."/>
            <person name="Tangrot J."/>
            <person name="Rosling A."/>
        </authorList>
    </citation>
    <scope>NUCLEOTIDE SEQUENCE</scope>
    <source>
        <strain evidence="2">MA453B</strain>
    </source>
</reference>
<sequence length="248" mass="28602">MGRSKQYQKPSNRIPICNVTPLQRKPVNNSNNTTNCDEPTTNNLNNNQNNDDQLWAYTPKWRQPCLICGIQLLLSERQEFCCNSRIRNLISPLPELPSALQDLYMNDRNFSHFSCQYNSLFSFMAIGYTGGVIHLPQPNAFVINSHAYHQIHSANTEDVVDLIKQELAEVNPFVQGLYQLYNTNYPQARLVIQQPVANIEIAACVIIHSTAIVQERCIQIWRVGEEKPDYINFLNEHYKALQYPLFFP</sequence>
<accession>A0A9N8VXQ7</accession>
<keyword evidence="3" id="KW-1185">Reference proteome</keyword>
<proteinExistence type="predicted"/>
<name>A0A9N8VXQ7_9GLOM</name>
<evidence type="ECO:0000313" key="3">
    <source>
        <dbReference type="Proteomes" id="UP000789405"/>
    </source>
</evidence>
<dbReference type="Proteomes" id="UP000789405">
    <property type="component" value="Unassembled WGS sequence"/>
</dbReference>
<comment type="caution">
    <text evidence="2">The sequence shown here is derived from an EMBL/GenBank/DDBJ whole genome shotgun (WGS) entry which is preliminary data.</text>
</comment>
<feature type="region of interest" description="Disordered" evidence="1">
    <location>
        <begin position="22"/>
        <end position="47"/>
    </location>
</feature>
<feature type="compositionally biased region" description="Polar residues" evidence="1">
    <location>
        <begin position="26"/>
        <end position="41"/>
    </location>
</feature>
<organism evidence="2 3">
    <name type="scientific">Dentiscutata erythropus</name>
    <dbReference type="NCBI Taxonomy" id="1348616"/>
    <lineage>
        <taxon>Eukaryota</taxon>
        <taxon>Fungi</taxon>
        <taxon>Fungi incertae sedis</taxon>
        <taxon>Mucoromycota</taxon>
        <taxon>Glomeromycotina</taxon>
        <taxon>Glomeromycetes</taxon>
        <taxon>Diversisporales</taxon>
        <taxon>Gigasporaceae</taxon>
        <taxon>Dentiscutata</taxon>
    </lineage>
</organism>
<dbReference type="AlphaFoldDB" id="A0A9N8VXQ7"/>
<evidence type="ECO:0000256" key="1">
    <source>
        <dbReference type="SAM" id="MobiDB-lite"/>
    </source>
</evidence>
<dbReference type="OrthoDB" id="2437758at2759"/>
<evidence type="ECO:0000313" key="2">
    <source>
        <dbReference type="EMBL" id="CAG8464967.1"/>
    </source>
</evidence>
<gene>
    <name evidence="2" type="ORF">DERYTH_LOCUS1185</name>
</gene>